<sequence length="179" mass="18610">MKASANNLAADAIVPVSGTNMGAVETPSGNTRVYYQDSTNGSIVQLVISNALTEGGYVISNTWVPSKQVRYGSPVAVSTIPNGDAHYEEIHVFFFSPDNVLSEYYWKGNGPVGGPSCSDCVTNSGFVGVEGSQMLYALASSDTSPPTLRVGFVSAGSPNTISEAVNTNGEWSVASLTSA</sequence>
<organism evidence="1 2">
    <name type="scientific">Lentinula raphanica</name>
    <dbReference type="NCBI Taxonomy" id="153919"/>
    <lineage>
        <taxon>Eukaryota</taxon>
        <taxon>Fungi</taxon>
        <taxon>Dikarya</taxon>
        <taxon>Basidiomycota</taxon>
        <taxon>Agaricomycotina</taxon>
        <taxon>Agaricomycetes</taxon>
        <taxon>Agaricomycetidae</taxon>
        <taxon>Agaricales</taxon>
        <taxon>Marasmiineae</taxon>
        <taxon>Omphalotaceae</taxon>
        <taxon>Lentinula</taxon>
    </lineage>
</organism>
<dbReference type="Proteomes" id="UP001163846">
    <property type="component" value="Unassembled WGS sequence"/>
</dbReference>
<protein>
    <recommendedName>
        <fullName evidence="3">Fucose-specific lectin</fullName>
    </recommendedName>
</protein>
<reference evidence="1" key="1">
    <citation type="submission" date="2022-08" db="EMBL/GenBank/DDBJ databases">
        <authorList>
            <consortium name="DOE Joint Genome Institute"/>
            <person name="Min B."/>
            <person name="Riley R."/>
            <person name="Sierra-Patev S."/>
            <person name="Naranjo-Ortiz M."/>
            <person name="Looney B."/>
            <person name="Konkel Z."/>
            <person name="Slot J.C."/>
            <person name="Sakamoto Y."/>
            <person name="Steenwyk J.L."/>
            <person name="Rokas A."/>
            <person name="Carro J."/>
            <person name="Camarero S."/>
            <person name="Ferreira P."/>
            <person name="Molpeceres G."/>
            <person name="Ruiz-Duenas F.J."/>
            <person name="Serrano A."/>
            <person name="Henrissat B."/>
            <person name="Drula E."/>
            <person name="Hughes K.W."/>
            <person name="Mata J.L."/>
            <person name="Ishikawa N.K."/>
            <person name="Vargas-Isla R."/>
            <person name="Ushijima S."/>
            <person name="Smith C.A."/>
            <person name="Ahrendt S."/>
            <person name="Andreopoulos W."/>
            <person name="He G."/>
            <person name="Labutti K."/>
            <person name="Lipzen A."/>
            <person name="Ng V."/>
            <person name="Sandor L."/>
            <person name="Barry K."/>
            <person name="Martinez A.T."/>
            <person name="Xiao Y."/>
            <person name="Gibbons J.G."/>
            <person name="Terashima K."/>
            <person name="Hibbett D.S."/>
            <person name="Grigoriev I.V."/>
        </authorList>
    </citation>
    <scope>NUCLEOTIDE SEQUENCE</scope>
    <source>
        <strain evidence="1">TFB9207</strain>
    </source>
</reference>
<comment type="caution">
    <text evidence="1">The sequence shown here is derived from an EMBL/GenBank/DDBJ whole genome shotgun (WGS) entry which is preliminary data.</text>
</comment>
<dbReference type="Gene3D" id="2.120.10.70">
    <property type="entry name" value="Fucose-specific lectin"/>
    <property type="match status" value="1"/>
</dbReference>
<evidence type="ECO:0000313" key="2">
    <source>
        <dbReference type="Proteomes" id="UP001163846"/>
    </source>
</evidence>
<evidence type="ECO:0000313" key="1">
    <source>
        <dbReference type="EMBL" id="KAJ3841838.1"/>
    </source>
</evidence>
<dbReference type="AlphaFoldDB" id="A0AA38PF83"/>
<evidence type="ECO:0008006" key="3">
    <source>
        <dbReference type="Google" id="ProtNLM"/>
    </source>
</evidence>
<keyword evidence="2" id="KW-1185">Reference proteome</keyword>
<dbReference type="EMBL" id="MU806026">
    <property type="protein sequence ID" value="KAJ3841838.1"/>
    <property type="molecule type" value="Genomic_DNA"/>
</dbReference>
<name>A0AA38PF83_9AGAR</name>
<accession>A0AA38PF83</accession>
<proteinExistence type="predicted"/>
<gene>
    <name evidence="1" type="ORF">F5878DRAFT_530917</name>
</gene>
<dbReference type="SUPFAM" id="SSF89372">
    <property type="entry name" value="Fucose-specific lectin"/>
    <property type="match status" value="1"/>
</dbReference>